<reference evidence="1" key="1">
    <citation type="submission" date="2013-07" db="EMBL/GenBank/DDBJ databases">
        <title>The genome of Eucalyptus grandis.</title>
        <authorList>
            <person name="Schmutz J."/>
            <person name="Hayes R."/>
            <person name="Myburg A."/>
            <person name="Tuskan G."/>
            <person name="Grattapaglia D."/>
            <person name="Rokhsar D.S."/>
        </authorList>
    </citation>
    <scope>NUCLEOTIDE SEQUENCE</scope>
    <source>
        <tissue evidence="1">Leaf extractions</tissue>
    </source>
</reference>
<dbReference type="EMBL" id="KK198759">
    <property type="protein sequence ID" value="KCW63423.1"/>
    <property type="molecule type" value="Genomic_DNA"/>
</dbReference>
<dbReference type="Gramene" id="KCW63423">
    <property type="protein sequence ID" value="KCW63423"/>
    <property type="gene ID" value="EUGRSUZ_G01062"/>
</dbReference>
<proteinExistence type="predicted"/>
<organism evidence="1">
    <name type="scientific">Eucalyptus grandis</name>
    <name type="common">Flooded gum</name>
    <dbReference type="NCBI Taxonomy" id="71139"/>
    <lineage>
        <taxon>Eukaryota</taxon>
        <taxon>Viridiplantae</taxon>
        <taxon>Streptophyta</taxon>
        <taxon>Embryophyta</taxon>
        <taxon>Tracheophyta</taxon>
        <taxon>Spermatophyta</taxon>
        <taxon>Magnoliopsida</taxon>
        <taxon>eudicotyledons</taxon>
        <taxon>Gunneridae</taxon>
        <taxon>Pentapetalae</taxon>
        <taxon>rosids</taxon>
        <taxon>malvids</taxon>
        <taxon>Myrtales</taxon>
        <taxon>Myrtaceae</taxon>
        <taxon>Myrtoideae</taxon>
        <taxon>Eucalypteae</taxon>
        <taxon>Eucalyptus</taxon>
    </lineage>
</organism>
<gene>
    <name evidence="1" type="ORF">EUGRSUZ_G01062</name>
</gene>
<sequence length="66" mass="7595">MIAKAKRKIRVDDSKPLLILQNIYRPKTWGNDMIGPDLSINAQYHPQLYLWFNEGNFANSTCSNAL</sequence>
<name>A0A059BBG1_EUCGR</name>
<evidence type="ECO:0000313" key="1">
    <source>
        <dbReference type="EMBL" id="KCW63423.1"/>
    </source>
</evidence>
<dbReference type="AlphaFoldDB" id="A0A059BBG1"/>
<protein>
    <submittedName>
        <fullName evidence="1">Uncharacterized protein</fullName>
    </submittedName>
</protein>
<accession>A0A059BBG1</accession>
<dbReference type="InParanoid" id="A0A059BBG1"/>